<dbReference type="InterPro" id="IPR005176">
    <property type="entry name" value="PONY_dom"/>
</dbReference>
<dbReference type="GeneID" id="18813642"/>
<organism>
    <name type="scientific">Serpula lacrymans var. lacrymans (strain S7.9)</name>
    <name type="common">Dry rot fungus</name>
    <dbReference type="NCBI Taxonomy" id="578457"/>
    <lineage>
        <taxon>Eukaryota</taxon>
        <taxon>Fungi</taxon>
        <taxon>Dikarya</taxon>
        <taxon>Basidiomycota</taxon>
        <taxon>Agaricomycotina</taxon>
        <taxon>Agaricomycetes</taxon>
        <taxon>Agaricomycetidae</taxon>
        <taxon>Boletales</taxon>
        <taxon>Coniophorineae</taxon>
        <taxon>Serpulaceae</taxon>
        <taxon>Serpula</taxon>
    </lineage>
</organism>
<dbReference type="Pfam" id="PF14555">
    <property type="entry name" value="UBA_4"/>
    <property type="match status" value="1"/>
</dbReference>
<name>F8P8Z7_SERL9</name>
<dbReference type="InterPro" id="IPR014764">
    <property type="entry name" value="DCN-prot"/>
</dbReference>
<proteinExistence type="predicted"/>
<dbReference type="PANTHER" id="PTHR12281">
    <property type="entry name" value="RP42 RELATED"/>
    <property type="match status" value="1"/>
</dbReference>
<gene>
    <name evidence="3" type="ORF">SERLADRAFT_417929</name>
</gene>
<dbReference type="RefSeq" id="XP_007322871.1">
    <property type="nucleotide sequence ID" value="XM_007322809.1"/>
</dbReference>
<dbReference type="EMBL" id="GL945441">
    <property type="protein sequence ID" value="EGO20126.1"/>
    <property type="molecule type" value="Genomic_DNA"/>
</dbReference>
<dbReference type="KEGG" id="sla:SERLADRAFT_417929"/>
<feature type="domain" description="DCUN1" evidence="2">
    <location>
        <begin position="59"/>
        <end position="275"/>
    </location>
</feature>
<evidence type="ECO:0000259" key="2">
    <source>
        <dbReference type="PROSITE" id="PS51229"/>
    </source>
</evidence>
<dbReference type="GO" id="GO:0045116">
    <property type="term" value="P:protein neddylation"/>
    <property type="evidence" value="ECO:0007669"/>
    <property type="project" value="TreeGrafter"/>
</dbReference>
<dbReference type="Gene3D" id="1.10.8.10">
    <property type="entry name" value="DNA helicase RuvA subunit, C-terminal domain"/>
    <property type="match status" value="1"/>
</dbReference>
<protein>
    <recommendedName>
        <fullName evidence="1">Defective in cullin neddylation protein</fullName>
    </recommendedName>
</protein>
<evidence type="ECO:0000256" key="1">
    <source>
        <dbReference type="RuleBase" id="RU410713"/>
    </source>
</evidence>
<sequence length="283" mass="31937">MSRLSKSGRADDAAITQFCAVTGATTKDARQYLDKYKRTDIAIDAYYNNPQTVRRADAPSTSKLTVLFEKYKDPTGDEITVDGTIKLCEDLGVNPEDVVMLSVAYELKSPKVGQWNKKGWIEGWKNIGCDSTPTMKSALLRLRDRLGSDPQYFNQVYNHTFDFARSEGQRSLAVDTAQAFWGLLIPHGLQGGALAHASSRDFDDDDDMGEEEGWKDEYTRWWFEFLVDERGGKGVSKDTWAMFLEFVRSIDANFKKYDPESAWPSAIDDFVECAKKRLAAENA</sequence>
<dbReference type="AlphaFoldDB" id="F8P8Z7"/>
<reference evidence="3" key="1">
    <citation type="submission" date="2011-04" db="EMBL/GenBank/DDBJ databases">
        <title>Evolution of plant cell wall degrading machinery underlies the functional diversity of forest fungi.</title>
        <authorList>
            <consortium name="US DOE Joint Genome Institute (JGI-PGF)"/>
            <person name="Eastwood D.C."/>
            <person name="Floudas D."/>
            <person name="Binder M."/>
            <person name="Majcherczyk A."/>
            <person name="Schneider P."/>
            <person name="Aerts A."/>
            <person name="Asiegbu F.O."/>
            <person name="Baker S.E."/>
            <person name="Barry K."/>
            <person name="Bendiksby M."/>
            <person name="Blumentritt M."/>
            <person name="Coutinho P.M."/>
            <person name="Cullen D."/>
            <person name="Cullen D."/>
            <person name="Gathman A."/>
            <person name="Goodell B."/>
            <person name="Henrissat B."/>
            <person name="Ihrmark K."/>
            <person name="Kauserud H."/>
            <person name="Kohler A."/>
            <person name="LaButti K."/>
            <person name="Lapidus A."/>
            <person name="Lavin J.L."/>
            <person name="Lee Y.-H."/>
            <person name="Lindquist E."/>
            <person name="Lilly W."/>
            <person name="Lucas S."/>
            <person name="Morin E."/>
            <person name="Murat C."/>
            <person name="Oguiza J.A."/>
            <person name="Park J."/>
            <person name="Pisabarro A.G."/>
            <person name="Riley R."/>
            <person name="Rosling A."/>
            <person name="Salamov A."/>
            <person name="Schmidt O."/>
            <person name="Schmutz J."/>
            <person name="Skrede I."/>
            <person name="Stenlid J."/>
            <person name="Wiebenga A."/>
            <person name="Xie X."/>
            <person name="Kues U."/>
            <person name="Hibbett D.S."/>
            <person name="Hoffmeister D."/>
            <person name="Hogberg N."/>
            <person name="Martin F."/>
            <person name="Grigoriev I.V."/>
            <person name="Watkinson S.C."/>
        </authorList>
    </citation>
    <scope>NUCLEOTIDE SEQUENCE</scope>
    <source>
        <strain evidence="3">S7.9</strain>
    </source>
</reference>
<dbReference type="InterPro" id="IPR042460">
    <property type="entry name" value="DCN1-like_PONY"/>
</dbReference>
<dbReference type="GO" id="GO:0031624">
    <property type="term" value="F:ubiquitin conjugating enzyme binding"/>
    <property type="evidence" value="ECO:0007669"/>
    <property type="project" value="TreeGrafter"/>
</dbReference>
<dbReference type="Pfam" id="PF03556">
    <property type="entry name" value="Cullin_binding"/>
    <property type="match status" value="1"/>
</dbReference>
<dbReference type="GO" id="GO:0032182">
    <property type="term" value="F:ubiquitin-like protein binding"/>
    <property type="evidence" value="ECO:0007669"/>
    <property type="project" value="TreeGrafter"/>
</dbReference>
<dbReference type="Gene3D" id="1.10.238.200">
    <property type="entry name" value="Cullin, PONY binding domain"/>
    <property type="match status" value="1"/>
</dbReference>
<dbReference type="GO" id="GO:0000151">
    <property type="term" value="C:ubiquitin ligase complex"/>
    <property type="evidence" value="ECO:0007669"/>
    <property type="project" value="TreeGrafter"/>
</dbReference>
<dbReference type="Proteomes" id="UP000008064">
    <property type="component" value="Unassembled WGS sequence"/>
</dbReference>
<dbReference type="Gene3D" id="1.10.238.10">
    <property type="entry name" value="EF-hand"/>
    <property type="match status" value="1"/>
</dbReference>
<accession>F8P8Z7</accession>
<dbReference type="HOGENOM" id="CLU_047042_0_0_1"/>
<evidence type="ECO:0000313" key="3">
    <source>
        <dbReference type="EMBL" id="EGO20126.1"/>
    </source>
</evidence>
<dbReference type="PANTHER" id="PTHR12281:SF31">
    <property type="entry name" value="DCN1-LIKE PROTEIN 3"/>
    <property type="match status" value="1"/>
</dbReference>
<dbReference type="GO" id="GO:0097602">
    <property type="term" value="F:cullin family protein binding"/>
    <property type="evidence" value="ECO:0007669"/>
    <property type="project" value="TreeGrafter"/>
</dbReference>
<comment type="function">
    <text evidence="1">Neddylation of cullins play an essential role in the regulation of SCF-type complexes activity.</text>
</comment>
<dbReference type="OrthoDB" id="27198at2759"/>
<dbReference type="PROSITE" id="PS51229">
    <property type="entry name" value="DCUN1"/>
    <property type="match status" value="1"/>
</dbReference>